<protein>
    <submittedName>
        <fullName evidence="2">Uncharacterized protein</fullName>
    </submittedName>
</protein>
<comment type="caution">
    <text evidence="2">The sequence shown here is derived from an EMBL/GenBank/DDBJ whole genome shotgun (WGS) entry which is preliminary data.</text>
</comment>
<gene>
    <name evidence="2" type="ORF">LX32DRAFT_645406</name>
</gene>
<evidence type="ECO:0000313" key="3">
    <source>
        <dbReference type="Proteomes" id="UP001232148"/>
    </source>
</evidence>
<name>A0AAD9H5K9_9PEZI</name>
<feature type="region of interest" description="Disordered" evidence="1">
    <location>
        <begin position="54"/>
        <end position="100"/>
    </location>
</feature>
<organism evidence="2 3">
    <name type="scientific">Colletotrichum zoysiae</name>
    <dbReference type="NCBI Taxonomy" id="1216348"/>
    <lineage>
        <taxon>Eukaryota</taxon>
        <taxon>Fungi</taxon>
        <taxon>Dikarya</taxon>
        <taxon>Ascomycota</taxon>
        <taxon>Pezizomycotina</taxon>
        <taxon>Sordariomycetes</taxon>
        <taxon>Hypocreomycetidae</taxon>
        <taxon>Glomerellales</taxon>
        <taxon>Glomerellaceae</taxon>
        <taxon>Colletotrichum</taxon>
        <taxon>Colletotrichum graminicola species complex</taxon>
    </lineage>
</organism>
<dbReference type="EMBL" id="MU843037">
    <property type="protein sequence ID" value="KAK2022568.1"/>
    <property type="molecule type" value="Genomic_DNA"/>
</dbReference>
<keyword evidence="3" id="KW-1185">Reference proteome</keyword>
<dbReference type="Proteomes" id="UP001232148">
    <property type="component" value="Unassembled WGS sequence"/>
</dbReference>
<accession>A0AAD9H5K9</accession>
<evidence type="ECO:0000313" key="2">
    <source>
        <dbReference type="EMBL" id="KAK2022568.1"/>
    </source>
</evidence>
<evidence type="ECO:0000256" key="1">
    <source>
        <dbReference type="SAM" id="MobiDB-lite"/>
    </source>
</evidence>
<reference evidence="2" key="1">
    <citation type="submission" date="2021-06" db="EMBL/GenBank/DDBJ databases">
        <title>Comparative genomics, transcriptomics and evolutionary studies reveal genomic signatures of adaptation to plant cell wall in hemibiotrophic fungi.</title>
        <authorList>
            <consortium name="DOE Joint Genome Institute"/>
            <person name="Baroncelli R."/>
            <person name="Diaz J.F."/>
            <person name="Benocci T."/>
            <person name="Peng M."/>
            <person name="Battaglia E."/>
            <person name="Haridas S."/>
            <person name="Andreopoulos W."/>
            <person name="Labutti K."/>
            <person name="Pangilinan J."/>
            <person name="Floch G.L."/>
            <person name="Makela M.R."/>
            <person name="Henrissat B."/>
            <person name="Grigoriev I.V."/>
            <person name="Crouch J.A."/>
            <person name="De Vries R.P."/>
            <person name="Sukno S.A."/>
            <person name="Thon M.R."/>
        </authorList>
    </citation>
    <scope>NUCLEOTIDE SEQUENCE</scope>
    <source>
        <strain evidence="2">MAFF235873</strain>
    </source>
</reference>
<sequence>MAFITLSPSCFSLPFSETSLHLMAPLAAKLTCLQTNVAAQLGCRICHRGTPAKEDELKKTTTSTSSFRSAPRHAHQQCRNKPNLLPFGPLARGTRPGRGEQAQAAVVVAQKLMNRPHRSTNDTVTCSRKMMMEREKKE</sequence>
<proteinExistence type="predicted"/>
<dbReference type="AlphaFoldDB" id="A0AAD9H5K9"/>